<evidence type="ECO:0000313" key="2">
    <source>
        <dbReference type="EMBL" id="VVC91173.1"/>
    </source>
</evidence>
<feature type="region of interest" description="Disordered" evidence="1">
    <location>
        <begin position="55"/>
        <end position="77"/>
    </location>
</feature>
<dbReference type="AlphaFoldDB" id="A0A5E4Q273"/>
<organism evidence="2 3">
    <name type="scientific">Leptidea sinapis</name>
    <dbReference type="NCBI Taxonomy" id="189913"/>
    <lineage>
        <taxon>Eukaryota</taxon>
        <taxon>Metazoa</taxon>
        <taxon>Ecdysozoa</taxon>
        <taxon>Arthropoda</taxon>
        <taxon>Hexapoda</taxon>
        <taxon>Insecta</taxon>
        <taxon>Pterygota</taxon>
        <taxon>Neoptera</taxon>
        <taxon>Endopterygota</taxon>
        <taxon>Lepidoptera</taxon>
        <taxon>Glossata</taxon>
        <taxon>Ditrysia</taxon>
        <taxon>Papilionoidea</taxon>
        <taxon>Pieridae</taxon>
        <taxon>Dismorphiinae</taxon>
        <taxon>Leptidea</taxon>
    </lineage>
</organism>
<reference evidence="2 3" key="1">
    <citation type="submission" date="2017-07" db="EMBL/GenBank/DDBJ databases">
        <authorList>
            <person name="Talla V."/>
            <person name="Backstrom N."/>
        </authorList>
    </citation>
    <scope>NUCLEOTIDE SEQUENCE [LARGE SCALE GENOMIC DNA]</scope>
</reference>
<protein>
    <submittedName>
        <fullName evidence="2">Uncharacterized protein</fullName>
    </submittedName>
</protein>
<name>A0A5E4Q273_9NEOP</name>
<feature type="compositionally biased region" description="Basic and acidic residues" evidence="1">
    <location>
        <begin position="191"/>
        <end position="220"/>
    </location>
</feature>
<dbReference type="Pfam" id="PF09741">
    <property type="entry name" value="DUF2045"/>
    <property type="match status" value="1"/>
</dbReference>
<proteinExistence type="predicted"/>
<evidence type="ECO:0000256" key="1">
    <source>
        <dbReference type="SAM" id="MobiDB-lite"/>
    </source>
</evidence>
<feature type="compositionally biased region" description="Basic and acidic residues" evidence="1">
    <location>
        <begin position="55"/>
        <end position="71"/>
    </location>
</feature>
<dbReference type="InterPro" id="IPR019141">
    <property type="entry name" value="DUF2045"/>
</dbReference>
<gene>
    <name evidence="2" type="ORF">LSINAPIS_LOCUS3908</name>
</gene>
<keyword evidence="3" id="KW-1185">Reference proteome</keyword>
<dbReference type="Proteomes" id="UP000324832">
    <property type="component" value="Unassembled WGS sequence"/>
</dbReference>
<sequence length="265" mass="28795">MVCVELVARGRGSAAQSVIFLGSIRYDALTRVYDARRRLSDPSANITSFARGGWRMREKDAQSQDKSRSENEGLDTLGDGLAEVEAGDLRDGGGAKCGGCGCGCKGWPGGRSRTESMHEVYGRPAAPCDTPACLHVVSPRRPAPRAAPNPPPLRPLRPLRSCEPSRDECEIAFDAASLDESELVAAISHTRAAERDDGERTVRGEEELPSHSARPRETRAGRRQWSGTARAYCTLPRRRGLAAAMFRAARLPPCRTTPDGTDIYY</sequence>
<evidence type="ECO:0000313" key="3">
    <source>
        <dbReference type="Proteomes" id="UP000324832"/>
    </source>
</evidence>
<feature type="region of interest" description="Disordered" evidence="1">
    <location>
        <begin position="191"/>
        <end position="224"/>
    </location>
</feature>
<accession>A0A5E4Q273</accession>
<dbReference type="EMBL" id="FZQP02001003">
    <property type="protein sequence ID" value="VVC91173.1"/>
    <property type="molecule type" value="Genomic_DNA"/>
</dbReference>